<name>A0A6G9YK22_9NOCA</name>
<feature type="binding site" evidence="5">
    <location>
        <position position="157"/>
    </location>
    <ligand>
        <name>Fe cation</name>
        <dbReference type="ChEBI" id="CHEBI:24875"/>
        <note>catalytic</note>
    </ligand>
</feature>
<evidence type="ECO:0000256" key="2">
    <source>
        <dbReference type="ARBA" id="ARBA00022723"/>
    </source>
</evidence>
<feature type="binding site" evidence="5">
    <location>
        <position position="309"/>
    </location>
    <ligand>
        <name>Fe cation</name>
        <dbReference type="ChEBI" id="CHEBI:24875"/>
        <note>catalytic</note>
    </ligand>
</feature>
<evidence type="ECO:0000256" key="3">
    <source>
        <dbReference type="ARBA" id="ARBA00023002"/>
    </source>
</evidence>
<dbReference type="InterPro" id="IPR004294">
    <property type="entry name" value="Carotenoid_Oase"/>
</dbReference>
<keyword evidence="4 5" id="KW-0408">Iron</keyword>
<reference evidence="7 8" key="1">
    <citation type="journal article" date="2019" name="ACS Chem. Biol.">
        <title>Identification and Mobilization of a Cryptic Antibiotic Biosynthesis Gene Locus from a Human-Pathogenic Nocardia Isolate.</title>
        <authorList>
            <person name="Herisse M."/>
            <person name="Ishida K."/>
            <person name="Porter J.L."/>
            <person name="Howden B."/>
            <person name="Hertweck C."/>
            <person name="Stinear T.P."/>
            <person name="Pidot S.J."/>
        </authorList>
    </citation>
    <scope>NUCLEOTIDE SEQUENCE [LARGE SCALE GENOMIC DNA]</scope>
    <source>
        <strain evidence="7 8">AUSMDU00012717</strain>
    </source>
</reference>
<dbReference type="PANTHER" id="PTHR10543:SF89">
    <property type="entry name" value="CAROTENOID 9,10(9',10')-CLEAVAGE DIOXYGENASE 1"/>
    <property type="match status" value="1"/>
</dbReference>
<keyword evidence="3 6" id="KW-0560">Oxidoreductase</keyword>
<proteinExistence type="inferred from homology"/>
<sequence>MKFGDVMGNRYLEGAFAPIRDEYTLTDLEVSGTIPGYLDGRYLRNGPNPVGDLDPALYHWFAGDGMVHGIRIRDGKAEWYRNRFVRGPVTSKALGEDFVVDPTTTSGVGANTNVIGHAGKTLALVEAGFAPYELDEELDTLGICDFDGTLTGGYTAHPKRDPGTGELHAVSYSFGRRNLVQYTVIGADGRARRAVDVEVTGNPMMHDFSLTEKYVVFYDLPVTFDTGLIVERMNVPRALRLPARLLLSALIGRVKLPNPPGSAEVTVPRDRRVPFRWNPKYPARVGVMPRAGGNADVRWFDIDPCFVFHPMNAYDDGETVVLDVVRYPKMFDVDRLGPNDGAPSLDRWIVDLADGKVRQTRLDDRPQEFPRIDERLVGRRYRYGYATGVTEGVAPDSVLLKHDLRGGTAVKSFGEGKHLGEFVFQPSAPDAAEDDGVLMGYVYDATTDRSDLAILDAATLETVASIHLPHRVPAGFHGNWVPTAS</sequence>
<organism evidence="7 8">
    <name type="scientific">Nocardia arthritidis</name>
    <dbReference type="NCBI Taxonomy" id="228602"/>
    <lineage>
        <taxon>Bacteria</taxon>
        <taxon>Bacillati</taxon>
        <taxon>Actinomycetota</taxon>
        <taxon>Actinomycetes</taxon>
        <taxon>Mycobacteriales</taxon>
        <taxon>Nocardiaceae</taxon>
        <taxon>Nocardia</taxon>
    </lineage>
</organism>
<dbReference type="EC" id="1.13.11.-" evidence="6"/>
<dbReference type="Pfam" id="PF03055">
    <property type="entry name" value="RPE65"/>
    <property type="match status" value="1"/>
</dbReference>
<evidence type="ECO:0000313" key="7">
    <source>
        <dbReference type="EMBL" id="QIS13417.1"/>
    </source>
</evidence>
<evidence type="ECO:0000313" key="8">
    <source>
        <dbReference type="Proteomes" id="UP000503540"/>
    </source>
</evidence>
<evidence type="ECO:0000256" key="6">
    <source>
        <dbReference type="RuleBase" id="RU364048"/>
    </source>
</evidence>
<dbReference type="Proteomes" id="UP000503540">
    <property type="component" value="Chromosome"/>
</dbReference>
<dbReference type="AlphaFoldDB" id="A0A6G9YK22"/>
<keyword evidence="2 5" id="KW-0479">Metal-binding</keyword>
<keyword evidence="8" id="KW-1185">Reference proteome</keyword>
<feature type="binding site" evidence="5">
    <location>
        <position position="477"/>
    </location>
    <ligand>
        <name>Fe cation</name>
        <dbReference type="ChEBI" id="CHEBI:24875"/>
        <note>catalytic</note>
    </ligand>
</feature>
<dbReference type="EMBL" id="CP046172">
    <property type="protein sequence ID" value="QIS13417.1"/>
    <property type="molecule type" value="Genomic_DNA"/>
</dbReference>
<evidence type="ECO:0000256" key="1">
    <source>
        <dbReference type="ARBA" id="ARBA00006787"/>
    </source>
</evidence>
<comment type="similarity">
    <text evidence="1 6">Belongs to the carotenoid oxygenase family.</text>
</comment>
<keyword evidence="6" id="KW-0223">Dioxygenase</keyword>
<protein>
    <recommendedName>
        <fullName evidence="6">Dioxygenase</fullName>
        <ecNumber evidence="6">1.13.11.-</ecNumber>
    </recommendedName>
</protein>
<evidence type="ECO:0000256" key="4">
    <source>
        <dbReference type="ARBA" id="ARBA00023004"/>
    </source>
</evidence>
<dbReference type="PANTHER" id="PTHR10543">
    <property type="entry name" value="BETA-CAROTENE DIOXYGENASE"/>
    <property type="match status" value="1"/>
</dbReference>
<dbReference type="KEGG" id="nah:F5544_27820"/>
<feature type="binding site" evidence="5">
    <location>
        <position position="206"/>
    </location>
    <ligand>
        <name>Fe cation</name>
        <dbReference type="ChEBI" id="CHEBI:24875"/>
        <note>catalytic</note>
    </ligand>
</feature>
<accession>A0A6G9YK22</accession>
<comment type="cofactor">
    <cofactor evidence="5 6">
        <name>Fe(2+)</name>
        <dbReference type="ChEBI" id="CHEBI:29033"/>
    </cofactor>
    <text evidence="5 6">Binds 1 Fe(2+) ion per subunit.</text>
</comment>
<dbReference type="GO" id="GO:0010436">
    <property type="term" value="F:carotenoid dioxygenase activity"/>
    <property type="evidence" value="ECO:0007669"/>
    <property type="project" value="TreeGrafter"/>
</dbReference>
<dbReference type="GO" id="GO:0016121">
    <property type="term" value="P:carotene catabolic process"/>
    <property type="evidence" value="ECO:0007669"/>
    <property type="project" value="TreeGrafter"/>
</dbReference>
<dbReference type="GO" id="GO:0046872">
    <property type="term" value="F:metal ion binding"/>
    <property type="evidence" value="ECO:0007669"/>
    <property type="project" value="UniProtKB-KW"/>
</dbReference>
<gene>
    <name evidence="7" type="ORF">F5544_27820</name>
</gene>
<evidence type="ECO:0000256" key="5">
    <source>
        <dbReference type="PIRSR" id="PIRSR604294-1"/>
    </source>
</evidence>